<dbReference type="PANTHER" id="PTHR40036">
    <property type="entry name" value="MACROCIN O-METHYLTRANSFERASE"/>
    <property type="match status" value="1"/>
</dbReference>
<dbReference type="EMBL" id="OBDO01000010">
    <property type="protein sequence ID" value="SNX98441.1"/>
    <property type="molecule type" value="Genomic_DNA"/>
</dbReference>
<dbReference type="OrthoDB" id="7056009at2"/>
<organism evidence="1 2">
    <name type="scientific">Geodermatophilus sabuli</name>
    <dbReference type="NCBI Taxonomy" id="1564158"/>
    <lineage>
        <taxon>Bacteria</taxon>
        <taxon>Bacillati</taxon>
        <taxon>Actinomycetota</taxon>
        <taxon>Actinomycetes</taxon>
        <taxon>Geodermatophilales</taxon>
        <taxon>Geodermatophilaceae</taxon>
        <taxon>Geodermatophilus</taxon>
    </lineage>
</organism>
<keyword evidence="1" id="KW-0808">Transferase</keyword>
<sequence>MSRARRQQGRGRVEQALRRWLVRTVVAPAEARLARVVREVVAAEVDRAIGAVHEMEFRARRDLLAAGERDAAIGSARFAALTMPTARAFHDRESTLEYGVQIAPRGGLALEFGVFEGRSLEVIARERGRREVYGFDSFKGLPEDYRPHVRAGAFAVGGLPDVAGAELVVGWFEDTLPGFLDGHPGTVDLVHVDGDLYSSAVTVLDLVGPRLAAGSVLVFDEFFNFPGWEQHEFRAWQEWLARTGAQVEYEAYTSNNEQVVVRITDPGRP</sequence>
<proteinExistence type="predicted"/>
<dbReference type="GO" id="GO:0008168">
    <property type="term" value="F:methyltransferase activity"/>
    <property type="evidence" value="ECO:0007669"/>
    <property type="project" value="UniProtKB-KW"/>
</dbReference>
<dbReference type="InterPro" id="IPR029063">
    <property type="entry name" value="SAM-dependent_MTases_sf"/>
</dbReference>
<evidence type="ECO:0000313" key="1">
    <source>
        <dbReference type="EMBL" id="SNX98441.1"/>
    </source>
</evidence>
<dbReference type="SUPFAM" id="SSF53335">
    <property type="entry name" value="S-adenosyl-L-methionine-dependent methyltransferases"/>
    <property type="match status" value="1"/>
</dbReference>
<dbReference type="AlphaFoldDB" id="A0A285EKA7"/>
<keyword evidence="1" id="KW-0489">Methyltransferase</keyword>
<protein>
    <submittedName>
        <fullName evidence="1">Methyltransferase domain-containing protein</fullName>
    </submittedName>
</protein>
<gene>
    <name evidence="1" type="ORF">SAMN06893097_110225</name>
</gene>
<dbReference type="RefSeq" id="WP_097208353.1">
    <property type="nucleotide sequence ID" value="NZ_JACHXB010000005.1"/>
</dbReference>
<dbReference type="InterPro" id="IPR008884">
    <property type="entry name" value="TylF_MeTrfase"/>
</dbReference>
<dbReference type="PANTHER" id="PTHR40036:SF1">
    <property type="entry name" value="MACROCIN O-METHYLTRANSFERASE"/>
    <property type="match status" value="1"/>
</dbReference>
<dbReference type="Proteomes" id="UP000219514">
    <property type="component" value="Unassembled WGS sequence"/>
</dbReference>
<dbReference type="Gene3D" id="3.40.50.150">
    <property type="entry name" value="Vaccinia Virus protein VP39"/>
    <property type="match status" value="1"/>
</dbReference>
<keyword evidence="2" id="KW-1185">Reference proteome</keyword>
<dbReference type="GO" id="GO:0032259">
    <property type="term" value="P:methylation"/>
    <property type="evidence" value="ECO:0007669"/>
    <property type="project" value="UniProtKB-KW"/>
</dbReference>
<evidence type="ECO:0000313" key="2">
    <source>
        <dbReference type="Proteomes" id="UP000219514"/>
    </source>
</evidence>
<name>A0A285EKA7_9ACTN</name>
<reference evidence="1 2" key="1">
    <citation type="submission" date="2017-09" db="EMBL/GenBank/DDBJ databases">
        <authorList>
            <person name="Ehlers B."/>
            <person name="Leendertz F.H."/>
        </authorList>
    </citation>
    <scope>NUCLEOTIDE SEQUENCE [LARGE SCALE GENOMIC DNA]</scope>
    <source>
        <strain evidence="1 2">DSM 46844</strain>
    </source>
</reference>
<dbReference type="Pfam" id="PF13578">
    <property type="entry name" value="Methyltransf_24"/>
    <property type="match status" value="1"/>
</dbReference>
<accession>A0A285EKA7</accession>